<sequence>MNTKFKLQLTATVTALLLIIAGTTKAQTTTPANAPATTADKVSSTIDQANLVKQQLSAFGPVFKKKPKDTVFVFISNIKYTDANLTSLKSNIAAKGKITVKSTLKEGIVILKVIGTNDASVVYDNLDKNLQKIFEASNIEDNKLLLEYKAQ</sequence>
<evidence type="ECO:0000313" key="2">
    <source>
        <dbReference type="EMBL" id="GAA4322797.1"/>
    </source>
</evidence>
<dbReference type="EMBL" id="BAABFT010000005">
    <property type="protein sequence ID" value="GAA4322797.1"/>
    <property type="molecule type" value="Genomic_DNA"/>
</dbReference>
<keyword evidence="1" id="KW-0732">Signal</keyword>
<gene>
    <name evidence="2" type="ORF">GCM10023149_23350</name>
</gene>
<dbReference type="RefSeq" id="WP_345211252.1">
    <property type="nucleotide sequence ID" value="NZ_BAABFT010000005.1"/>
</dbReference>
<feature type="chain" id="PRO_5046143339" evidence="1">
    <location>
        <begin position="27"/>
        <end position="151"/>
    </location>
</feature>
<evidence type="ECO:0000313" key="3">
    <source>
        <dbReference type="Proteomes" id="UP001500582"/>
    </source>
</evidence>
<name>A0ABP8GEB6_9SPHI</name>
<comment type="caution">
    <text evidence="2">The sequence shown here is derived from an EMBL/GenBank/DDBJ whole genome shotgun (WGS) entry which is preliminary data.</text>
</comment>
<feature type="signal peptide" evidence="1">
    <location>
        <begin position="1"/>
        <end position="26"/>
    </location>
</feature>
<protein>
    <submittedName>
        <fullName evidence="2">Uncharacterized protein</fullName>
    </submittedName>
</protein>
<organism evidence="2 3">
    <name type="scientific">Mucilaginibacter gynuensis</name>
    <dbReference type="NCBI Taxonomy" id="1302236"/>
    <lineage>
        <taxon>Bacteria</taxon>
        <taxon>Pseudomonadati</taxon>
        <taxon>Bacteroidota</taxon>
        <taxon>Sphingobacteriia</taxon>
        <taxon>Sphingobacteriales</taxon>
        <taxon>Sphingobacteriaceae</taxon>
        <taxon>Mucilaginibacter</taxon>
    </lineage>
</organism>
<dbReference type="Proteomes" id="UP001500582">
    <property type="component" value="Unassembled WGS sequence"/>
</dbReference>
<proteinExistence type="predicted"/>
<reference evidence="3" key="1">
    <citation type="journal article" date="2019" name="Int. J. Syst. Evol. Microbiol.">
        <title>The Global Catalogue of Microorganisms (GCM) 10K type strain sequencing project: providing services to taxonomists for standard genome sequencing and annotation.</title>
        <authorList>
            <consortium name="The Broad Institute Genomics Platform"/>
            <consortium name="The Broad Institute Genome Sequencing Center for Infectious Disease"/>
            <person name="Wu L."/>
            <person name="Ma J."/>
        </authorList>
    </citation>
    <scope>NUCLEOTIDE SEQUENCE [LARGE SCALE GENOMIC DNA]</scope>
    <source>
        <strain evidence="3">JCM 17705</strain>
    </source>
</reference>
<accession>A0ABP8GEB6</accession>
<evidence type="ECO:0000256" key="1">
    <source>
        <dbReference type="SAM" id="SignalP"/>
    </source>
</evidence>
<keyword evidence="3" id="KW-1185">Reference proteome</keyword>